<dbReference type="InterPro" id="IPR023214">
    <property type="entry name" value="HAD_sf"/>
</dbReference>
<evidence type="ECO:0000256" key="1">
    <source>
        <dbReference type="ARBA" id="ARBA00009589"/>
    </source>
</evidence>
<dbReference type="Gene3D" id="3.40.50.1000">
    <property type="entry name" value="HAD superfamily/HAD-like"/>
    <property type="match status" value="1"/>
</dbReference>
<dbReference type="GO" id="GO:0009223">
    <property type="term" value="P:pyrimidine deoxyribonucleotide catabolic process"/>
    <property type="evidence" value="ECO:0007669"/>
    <property type="project" value="TreeGrafter"/>
</dbReference>
<gene>
    <name evidence="3" type="ORF">CHUV0807_1508</name>
</gene>
<feature type="active site" description="Proton donor" evidence="2">
    <location>
        <position position="8"/>
    </location>
</feature>
<organism evidence="3 4">
    <name type="scientific">Cardiobacterium hominis</name>
    <dbReference type="NCBI Taxonomy" id="2718"/>
    <lineage>
        <taxon>Bacteria</taxon>
        <taxon>Pseudomonadati</taxon>
        <taxon>Pseudomonadota</taxon>
        <taxon>Gammaproteobacteria</taxon>
        <taxon>Cardiobacteriales</taxon>
        <taxon>Cardiobacteriaceae</taxon>
        <taxon>Cardiobacterium</taxon>
    </lineage>
</organism>
<dbReference type="AlphaFoldDB" id="A0A1C3HP54"/>
<comment type="similarity">
    <text evidence="1">Belongs to the 5'(3')-deoxyribonucleotidase family.</text>
</comment>
<feature type="active site" description="Nucleophile" evidence="2">
    <location>
        <position position="6"/>
    </location>
</feature>
<dbReference type="SFLD" id="SFLDS00003">
    <property type="entry name" value="Haloacid_Dehalogenase"/>
    <property type="match status" value="1"/>
</dbReference>
<accession>A0A1C3HP54</accession>
<dbReference type="PANTHER" id="PTHR16504">
    <property type="entry name" value="5'(3')-DEOXYRIBONUCLEOTIDASE"/>
    <property type="match status" value="1"/>
</dbReference>
<dbReference type="SUPFAM" id="SSF56784">
    <property type="entry name" value="HAD-like"/>
    <property type="match status" value="1"/>
</dbReference>
<evidence type="ECO:0000313" key="4">
    <source>
        <dbReference type="Proteomes" id="UP000190837"/>
    </source>
</evidence>
<dbReference type="Pfam" id="PF06941">
    <property type="entry name" value="NT5C"/>
    <property type="match status" value="1"/>
</dbReference>
<evidence type="ECO:0000313" key="3">
    <source>
        <dbReference type="EMBL" id="SAY96634.1"/>
    </source>
</evidence>
<evidence type="ECO:0000256" key="2">
    <source>
        <dbReference type="PIRSR" id="PIRSR610708-1"/>
    </source>
</evidence>
<reference evidence="4" key="1">
    <citation type="submission" date="2016-04" db="EMBL/GenBank/DDBJ databases">
        <authorList>
            <person name="Tagini F."/>
        </authorList>
    </citation>
    <scope>NUCLEOTIDE SEQUENCE [LARGE SCALE GENOMIC DNA]</scope>
    <source>
        <strain evidence="4">CHUV0807</strain>
    </source>
</reference>
<protein>
    <submittedName>
        <fullName evidence="3">5'(3')-deoxyribonucleotidase</fullName>
    </submittedName>
</protein>
<dbReference type="SFLD" id="SFLDG01145">
    <property type="entry name" value="C1.2.1"/>
    <property type="match status" value="1"/>
</dbReference>
<dbReference type="InterPro" id="IPR010708">
    <property type="entry name" value="5'(3')-deoxyribonucleotidase"/>
</dbReference>
<dbReference type="EMBL" id="FKLO01000050">
    <property type="protein sequence ID" value="SAY96634.1"/>
    <property type="molecule type" value="Genomic_DNA"/>
</dbReference>
<dbReference type="InterPro" id="IPR036412">
    <property type="entry name" value="HAD-like_sf"/>
</dbReference>
<dbReference type="RefSeq" id="WP_079540905.1">
    <property type="nucleotide sequence ID" value="NZ_CAUPBE010000002.1"/>
</dbReference>
<proteinExistence type="inferred from homology"/>
<dbReference type="SFLD" id="SFLDG01126">
    <property type="entry name" value="C1.2:_Nucleotidase_Like"/>
    <property type="match status" value="1"/>
</dbReference>
<sequence>MLILLDQDGVLADFEHGIAHGWQTRYGTPVPLPQPRQNFYVRDDAAPEHRDALIDLYSAAGFFAGLRPVEGALDAARALLAAGHDVRICTAPITNYRHCVGEKIAWVEEHLGFDWTARVMLTKDKTLVRGDILIDDKPEISGSLSPVWQHWLYDAPYNRHINTPRRIRWQDPASWATLLTP</sequence>
<dbReference type="Gene3D" id="1.10.40.40">
    <property type="entry name" value="Deoxyribonucleotidase, domain 2"/>
    <property type="match status" value="1"/>
</dbReference>
<dbReference type="Proteomes" id="UP000190837">
    <property type="component" value="Unassembled WGS sequence"/>
</dbReference>
<dbReference type="PANTHER" id="PTHR16504:SF4">
    <property type="entry name" value="5'(3')-DEOXYRIBONUCLEOTIDASE"/>
    <property type="match status" value="1"/>
</dbReference>
<dbReference type="GO" id="GO:0008253">
    <property type="term" value="F:5'-nucleotidase activity"/>
    <property type="evidence" value="ECO:0007669"/>
    <property type="project" value="InterPro"/>
</dbReference>
<name>A0A1C3HP54_9GAMM</name>